<comment type="subcellular location">
    <subcellularLocation>
        <location evidence="1">Secreted</location>
    </subcellularLocation>
</comment>
<comment type="caution">
    <text evidence="12">The sequence shown here is derived from an EMBL/GenBank/DDBJ whole genome shotgun (WGS) entry which is preliminary data.</text>
</comment>
<comment type="similarity">
    <text evidence="2">Belongs to the insect defense protein family.</text>
</comment>
<dbReference type="InterPro" id="IPR042307">
    <property type="entry name" value="Reeler_sf"/>
</dbReference>
<evidence type="ECO:0000256" key="8">
    <source>
        <dbReference type="ARBA" id="ARBA00023022"/>
    </source>
</evidence>
<evidence type="ECO:0000256" key="9">
    <source>
        <dbReference type="SAM" id="MobiDB-lite"/>
    </source>
</evidence>
<dbReference type="InterPro" id="IPR051237">
    <property type="entry name" value="Ferric-chelate_Red/DefProt"/>
</dbReference>
<evidence type="ECO:0000256" key="4">
    <source>
        <dbReference type="ARBA" id="ARBA00022529"/>
    </source>
</evidence>
<dbReference type="PANTHER" id="PTHR45828:SF9">
    <property type="entry name" value="CELL WALL INTEGRITY AND STRESS RESPONSE COMPONENT 4-LIKE-RELATED"/>
    <property type="match status" value="1"/>
</dbReference>
<evidence type="ECO:0000313" key="12">
    <source>
        <dbReference type="EMBL" id="CAL4212307.1"/>
    </source>
</evidence>
<proteinExistence type="inferred from homology"/>
<evidence type="ECO:0000313" key="13">
    <source>
        <dbReference type="Proteomes" id="UP001497623"/>
    </source>
</evidence>
<keyword evidence="6 10" id="KW-0732">Signal</keyword>
<dbReference type="CDD" id="cd08544">
    <property type="entry name" value="Reeler"/>
    <property type="match status" value="1"/>
</dbReference>
<feature type="compositionally biased region" description="Polar residues" evidence="9">
    <location>
        <begin position="36"/>
        <end position="45"/>
    </location>
</feature>
<accession>A0AAV2SMK2</accession>
<evidence type="ECO:0000256" key="1">
    <source>
        <dbReference type="ARBA" id="ARBA00004613"/>
    </source>
</evidence>
<dbReference type="Proteomes" id="UP001497623">
    <property type="component" value="Unassembled WGS sequence"/>
</dbReference>
<keyword evidence="13" id="KW-1185">Reference proteome</keyword>
<evidence type="ECO:0000256" key="2">
    <source>
        <dbReference type="ARBA" id="ARBA00008501"/>
    </source>
</evidence>
<keyword evidence="5" id="KW-0399">Innate immunity</keyword>
<reference evidence="12 13" key="1">
    <citation type="submission" date="2024-05" db="EMBL/GenBank/DDBJ databases">
        <authorList>
            <person name="Wallberg A."/>
        </authorList>
    </citation>
    <scope>NUCLEOTIDE SEQUENCE [LARGE SCALE GENOMIC DNA]</scope>
</reference>
<dbReference type="AlphaFoldDB" id="A0AAV2SMK2"/>
<evidence type="ECO:0000256" key="6">
    <source>
        <dbReference type="ARBA" id="ARBA00022729"/>
    </source>
</evidence>
<dbReference type="GO" id="GO:0042742">
    <property type="term" value="P:defense response to bacterium"/>
    <property type="evidence" value="ECO:0007669"/>
    <property type="project" value="UniProtKB-KW"/>
</dbReference>
<keyword evidence="8" id="KW-0044">Antibiotic</keyword>
<evidence type="ECO:0000256" key="10">
    <source>
        <dbReference type="SAM" id="SignalP"/>
    </source>
</evidence>
<organism evidence="12 13">
    <name type="scientific">Meganyctiphanes norvegica</name>
    <name type="common">Northern krill</name>
    <name type="synonym">Thysanopoda norvegica</name>
    <dbReference type="NCBI Taxonomy" id="48144"/>
    <lineage>
        <taxon>Eukaryota</taxon>
        <taxon>Metazoa</taxon>
        <taxon>Ecdysozoa</taxon>
        <taxon>Arthropoda</taxon>
        <taxon>Crustacea</taxon>
        <taxon>Multicrustacea</taxon>
        <taxon>Malacostraca</taxon>
        <taxon>Eumalacostraca</taxon>
        <taxon>Eucarida</taxon>
        <taxon>Euphausiacea</taxon>
        <taxon>Euphausiidae</taxon>
        <taxon>Meganyctiphanes</taxon>
    </lineage>
</organism>
<gene>
    <name evidence="12" type="ORF">MNOR_LOCUS38457</name>
</gene>
<evidence type="ECO:0000256" key="7">
    <source>
        <dbReference type="ARBA" id="ARBA00022859"/>
    </source>
</evidence>
<feature type="signal peptide" evidence="10">
    <location>
        <begin position="1"/>
        <end position="15"/>
    </location>
</feature>
<dbReference type="PANTHER" id="PTHR45828">
    <property type="entry name" value="CYTOCHROME B561/FERRIC REDUCTASE TRANSMEMBRANE"/>
    <property type="match status" value="1"/>
</dbReference>
<evidence type="ECO:0000256" key="5">
    <source>
        <dbReference type="ARBA" id="ARBA00022588"/>
    </source>
</evidence>
<sequence length="154" mass="16180">RYSLILVGFLPLALGYSMGGPGSACEDLTPQHPGVTPQTGASPFSISPPGNKVKKGSNVELTLHGGDKNFKGFFVRALEGADGSSGVFQASPNVATRECVGTKNGATHTSPSSKKQVKLSWTAPNYTTTVEFKSTVVVNFSTIHLNKPVFVQVV</sequence>
<evidence type="ECO:0000259" key="11">
    <source>
        <dbReference type="PROSITE" id="PS51019"/>
    </source>
</evidence>
<feature type="region of interest" description="Disordered" evidence="9">
    <location>
        <begin position="32"/>
        <end position="51"/>
    </location>
</feature>
<dbReference type="EMBL" id="CAXKWB010087761">
    <property type="protein sequence ID" value="CAL4212307.1"/>
    <property type="molecule type" value="Genomic_DNA"/>
</dbReference>
<dbReference type="Pfam" id="PF02014">
    <property type="entry name" value="Reeler"/>
    <property type="match status" value="1"/>
</dbReference>
<feature type="domain" description="Reelin" evidence="11">
    <location>
        <begin position="10"/>
        <end position="154"/>
    </location>
</feature>
<keyword evidence="3" id="KW-0964">Secreted</keyword>
<keyword evidence="7" id="KW-0391">Immunity</keyword>
<evidence type="ECO:0000256" key="3">
    <source>
        <dbReference type="ARBA" id="ARBA00022525"/>
    </source>
</evidence>
<dbReference type="InterPro" id="IPR002861">
    <property type="entry name" value="Reeler_dom"/>
</dbReference>
<feature type="chain" id="PRO_5043607001" description="Reelin domain-containing protein" evidence="10">
    <location>
        <begin position="16"/>
        <end position="154"/>
    </location>
</feature>
<dbReference type="GO" id="GO:0045087">
    <property type="term" value="P:innate immune response"/>
    <property type="evidence" value="ECO:0007669"/>
    <property type="project" value="UniProtKB-KW"/>
</dbReference>
<dbReference type="PROSITE" id="PS51019">
    <property type="entry name" value="REELIN"/>
    <property type="match status" value="1"/>
</dbReference>
<keyword evidence="4" id="KW-0929">Antimicrobial</keyword>
<name>A0AAV2SMK2_MEGNR</name>
<dbReference type="GO" id="GO:0016020">
    <property type="term" value="C:membrane"/>
    <property type="evidence" value="ECO:0007669"/>
    <property type="project" value="TreeGrafter"/>
</dbReference>
<protein>
    <recommendedName>
        <fullName evidence="11">Reelin domain-containing protein</fullName>
    </recommendedName>
</protein>
<dbReference type="GO" id="GO:0005576">
    <property type="term" value="C:extracellular region"/>
    <property type="evidence" value="ECO:0007669"/>
    <property type="project" value="UniProtKB-SubCell"/>
</dbReference>
<feature type="non-terminal residue" evidence="12">
    <location>
        <position position="1"/>
    </location>
</feature>
<dbReference type="Gene3D" id="2.60.40.4060">
    <property type="entry name" value="Reeler domain"/>
    <property type="match status" value="1"/>
</dbReference>